<protein>
    <recommendedName>
        <fullName evidence="1">Myb/SANT-like domain-containing protein</fullName>
    </recommendedName>
</protein>
<dbReference type="Pfam" id="PF12776">
    <property type="entry name" value="Myb_DNA-bind_3"/>
    <property type="match status" value="1"/>
</dbReference>
<dbReference type="OrthoDB" id="618098at2759"/>
<evidence type="ECO:0000313" key="3">
    <source>
        <dbReference type="Proteomes" id="UP000245207"/>
    </source>
</evidence>
<proteinExistence type="predicted"/>
<gene>
    <name evidence="2" type="ORF">CTI12_AA236870</name>
</gene>
<reference evidence="2 3" key="1">
    <citation type="journal article" date="2018" name="Mol. Plant">
        <title>The genome of Artemisia annua provides insight into the evolution of Asteraceae family and artemisinin biosynthesis.</title>
        <authorList>
            <person name="Shen Q."/>
            <person name="Zhang L."/>
            <person name="Liao Z."/>
            <person name="Wang S."/>
            <person name="Yan T."/>
            <person name="Shi P."/>
            <person name="Liu M."/>
            <person name="Fu X."/>
            <person name="Pan Q."/>
            <person name="Wang Y."/>
            <person name="Lv Z."/>
            <person name="Lu X."/>
            <person name="Zhang F."/>
            <person name="Jiang W."/>
            <person name="Ma Y."/>
            <person name="Chen M."/>
            <person name="Hao X."/>
            <person name="Li L."/>
            <person name="Tang Y."/>
            <person name="Lv G."/>
            <person name="Zhou Y."/>
            <person name="Sun X."/>
            <person name="Brodelius P.E."/>
            <person name="Rose J.K.C."/>
            <person name="Tang K."/>
        </authorList>
    </citation>
    <scope>NUCLEOTIDE SEQUENCE [LARGE SCALE GENOMIC DNA]</scope>
    <source>
        <strain evidence="3">cv. Huhao1</strain>
        <tissue evidence="2">Leaf</tissue>
    </source>
</reference>
<dbReference type="AlphaFoldDB" id="A0A2U1N6T4"/>
<comment type="caution">
    <text evidence="2">The sequence shown here is derived from an EMBL/GenBank/DDBJ whole genome shotgun (WGS) entry which is preliminary data.</text>
</comment>
<evidence type="ECO:0000313" key="2">
    <source>
        <dbReference type="EMBL" id="PWA69218.1"/>
    </source>
</evidence>
<dbReference type="PANTHER" id="PTHR46250">
    <property type="entry name" value="MYB/SANT-LIKE DNA-BINDING DOMAIN PROTEIN-RELATED"/>
    <property type="match status" value="1"/>
</dbReference>
<dbReference type="InterPro" id="IPR024752">
    <property type="entry name" value="Myb/SANT-like_dom"/>
</dbReference>
<dbReference type="PANTHER" id="PTHR46250:SF17">
    <property type="entry name" value="MYB_SANT-LIKE DOMAIN-CONTAINING PROTEIN"/>
    <property type="match status" value="1"/>
</dbReference>
<dbReference type="Proteomes" id="UP000245207">
    <property type="component" value="Unassembled WGS sequence"/>
</dbReference>
<accession>A0A2U1N6T4</accession>
<dbReference type="EMBL" id="PKPP01003487">
    <property type="protein sequence ID" value="PWA69218.1"/>
    <property type="molecule type" value="Genomic_DNA"/>
</dbReference>
<keyword evidence="3" id="KW-1185">Reference proteome</keyword>
<dbReference type="STRING" id="35608.A0A2U1N6T4"/>
<organism evidence="2 3">
    <name type="scientific">Artemisia annua</name>
    <name type="common">Sweet wormwood</name>
    <dbReference type="NCBI Taxonomy" id="35608"/>
    <lineage>
        <taxon>Eukaryota</taxon>
        <taxon>Viridiplantae</taxon>
        <taxon>Streptophyta</taxon>
        <taxon>Embryophyta</taxon>
        <taxon>Tracheophyta</taxon>
        <taxon>Spermatophyta</taxon>
        <taxon>Magnoliopsida</taxon>
        <taxon>eudicotyledons</taxon>
        <taxon>Gunneridae</taxon>
        <taxon>Pentapetalae</taxon>
        <taxon>asterids</taxon>
        <taxon>campanulids</taxon>
        <taxon>Asterales</taxon>
        <taxon>Asteraceae</taxon>
        <taxon>Asteroideae</taxon>
        <taxon>Anthemideae</taxon>
        <taxon>Artemisiinae</taxon>
        <taxon>Artemisia</taxon>
    </lineage>
</organism>
<sequence length="303" mass="34513">MADTSTANAKAKAKGQVRNKRTWTAEEDEKLIEALMVLHASRKYGAENGFKPGYNQAVQNLLDISLPNSGLKADPHIKSRLKTWRTNFSIVHDMILGSNTSGFGWDPDKCVLTAPDDVWDSYLKTHPEATKFRDKSFPLYHKLSTVFGKDRANGSRAIDLGDDDVVSATEDTPPVDHEDADIDTSVWQDTRQRQREENLRNWNWEEVIDVDMIPDEDIIDVDMIPDEEVNDADMILDEEFVDDDMILDEEFGNGLHLEELFGLRLTDEDIMPNGVRPNMPNINAQRDNTIQVLNRHRVYSVLD</sequence>
<name>A0A2U1N6T4_ARTAN</name>
<evidence type="ECO:0000259" key="1">
    <source>
        <dbReference type="Pfam" id="PF12776"/>
    </source>
</evidence>
<feature type="domain" description="Myb/SANT-like" evidence="1">
    <location>
        <begin position="22"/>
        <end position="122"/>
    </location>
</feature>